<dbReference type="EMBL" id="RHLC01000011">
    <property type="protein sequence ID" value="TPP45817.1"/>
    <property type="molecule type" value="Genomic_DNA"/>
</dbReference>
<accession>A0A504XLH4</accession>
<dbReference type="InterPro" id="IPR029071">
    <property type="entry name" value="Ubiquitin-like_domsf"/>
</dbReference>
<dbReference type="FunFam" id="3.10.20.90:FF:000450">
    <property type="entry name" value="Hypothetical_protein_-_conserved"/>
    <property type="match status" value="1"/>
</dbReference>
<dbReference type="VEuPathDB" id="TriTrypDB:LdBPK_302640.1"/>
<dbReference type="SUPFAM" id="SSF54236">
    <property type="entry name" value="Ubiquitin-like"/>
    <property type="match status" value="1"/>
</dbReference>
<dbReference type="VEuPathDB" id="TriTrypDB:LdCL_300032000"/>
<evidence type="ECO:0000313" key="2">
    <source>
        <dbReference type="Proteomes" id="UP000318447"/>
    </source>
</evidence>
<sequence length="243" mass="26913">MTTSYAAGGAASTAAVVPFNYLRLKRHRRTIFLYCDFQQDTVQAIKERIEKLTSRTFYTMCLYYGTQRLSDESTLFSAGISDDGTELWIAYSKGKTVEGETIWEDVEEAMTPVAAAAPEVAPEHTGDRRRMMQCPWDDVMTEAFRRAQMAGRVFPQLCDFPPSVPRDVAELKYLMPLRAFSEVGHGGTPTHTAPLWCGPLESTGFSDSMEGEEESLFMTYGGDAWSAALFVASNTRSGDSGVC</sequence>
<dbReference type="VEuPathDB" id="TriTrypDB:LdBPK_302650.1"/>
<dbReference type="VEuPathDB" id="TriTrypDB:LdCL_300032100"/>
<gene>
    <name evidence="1" type="ORF">CGC21_36040</name>
</gene>
<dbReference type="VEuPathDB" id="TriTrypDB:LDHU3_30.3550"/>
<dbReference type="Gene3D" id="3.10.20.90">
    <property type="entry name" value="Phosphatidylinositol 3-kinase Catalytic Subunit, Chain A, domain 1"/>
    <property type="match status" value="1"/>
</dbReference>
<dbReference type="Proteomes" id="UP000318447">
    <property type="component" value="Unassembled WGS sequence"/>
</dbReference>
<dbReference type="VEuPathDB" id="TriTrypDB:LDHU3_30.3540"/>
<name>A0A504XLH4_LEIDO</name>
<organism evidence="1 2">
    <name type="scientific">Leishmania donovani</name>
    <dbReference type="NCBI Taxonomy" id="5661"/>
    <lineage>
        <taxon>Eukaryota</taxon>
        <taxon>Discoba</taxon>
        <taxon>Euglenozoa</taxon>
        <taxon>Kinetoplastea</taxon>
        <taxon>Metakinetoplastina</taxon>
        <taxon>Trypanosomatida</taxon>
        <taxon>Trypanosomatidae</taxon>
        <taxon>Leishmaniinae</taxon>
        <taxon>Leishmania</taxon>
    </lineage>
</organism>
<evidence type="ECO:0008006" key="3">
    <source>
        <dbReference type="Google" id="ProtNLM"/>
    </source>
</evidence>
<protein>
    <recommendedName>
        <fullName evidence="3">Ubiquitin-like domain-containing protein</fullName>
    </recommendedName>
</protein>
<dbReference type="AlphaFoldDB" id="A0A504XLH4"/>
<evidence type="ECO:0000313" key="1">
    <source>
        <dbReference type="EMBL" id="TPP45817.1"/>
    </source>
</evidence>
<dbReference type="CDD" id="cd17039">
    <property type="entry name" value="Ubl_ubiquitin_like"/>
    <property type="match status" value="1"/>
</dbReference>
<proteinExistence type="predicted"/>
<reference evidence="2" key="1">
    <citation type="submission" date="2019-02" db="EMBL/GenBank/DDBJ databases">
        <title>FDA dAtabase for Regulatory Grade micrObial Sequences (FDA-ARGOS): Supporting development and validation of Infectious Disease Dx tests.</title>
        <authorList>
            <person name="Duncan R."/>
            <person name="Fisher C."/>
            <person name="Tallon L."/>
            <person name="Sadzewicz L."/>
            <person name="Sengamalay N."/>
            <person name="Ott S."/>
            <person name="Godinez A."/>
            <person name="Nagaraj S."/>
            <person name="Vavikolanu K."/>
            <person name="Nadendla S."/>
            <person name="Aluvathingal J."/>
            <person name="Sichtig H."/>
        </authorList>
    </citation>
    <scope>NUCLEOTIDE SEQUENCE [LARGE SCALE GENOMIC DNA]</scope>
    <source>
        <strain evidence="2">FDAARGOS_361</strain>
    </source>
</reference>
<comment type="caution">
    <text evidence="1">The sequence shown here is derived from an EMBL/GenBank/DDBJ whole genome shotgun (WGS) entry which is preliminary data.</text>
</comment>